<evidence type="ECO:0000313" key="1">
    <source>
        <dbReference type="EMBL" id="JAH62507.1"/>
    </source>
</evidence>
<name>A0A0E9U9V4_ANGAN</name>
<accession>A0A0E9U9V4</accession>
<proteinExistence type="predicted"/>
<protein>
    <submittedName>
        <fullName evidence="1">Uncharacterized protein</fullName>
    </submittedName>
</protein>
<dbReference type="AlphaFoldDB" id="A0A0E9U9V4"/>
<reference evidence="1" key="2">
    <citation type="journal article" date="2015" name="Fish Shellfish Immunol.">
        <title>Early steps in the European eel (Anguilla anguilla)-Vibrio vulnificus interaction in the gills: Role of the RtxA13 toxin.</title>
        <authorList>
            <person name="Callol A."/>
            <person name="Pajuelo D."/>
            <person name="Ebbesson L."/>
            <person name="Teles M."/>
            <person name="MacKenzie S."/>
            <person name="Amaro C."/>
        </authorList>
    </citation>
    <scope>NUCLEOTIDE SEQUENCE</scope>
</reference>
<reference evidence="1" key="1">
    <citation type="submission" date="2014-11" db="EMBL/GenBank/DDBJ databases">
        <authorList>
            <person name="Amaro Gonzalez C."/>
        </authorList>
    </citation>
    <scope>NUCLEOTIDE SEQUENCE</scope>
</reference>
<dbReference type="EMBL" id="GBXM01046070">
    <property type="protein sequence ID" value="JAH62507.1"/>
    <property type="molecule type" value="Transcribed_RNA"/>
</dbReference>
<sequence>MLYQFILHTKNISIPYFIMSGCI</sequence>
<organism evidence="1">
    <name type="scientific">Anguilla anguilla</name>
    <name type="common">European freshwater eel</name>
    <name type="synonym">Muraena anguilla</name>
    <dbReference type="NCBI Taxonomy" id="7936"/>
    <lineage>
        <taxon>Eukaryota</taxon>
        <taxon>Metazoa</taxon>
        <taxon>Chordata</taxon>
        <taxon>Craniata</taxon>
        <taxon>Vertebrata</taxon>
        <taxon>Euteleostomi</taxon>
        <taxon>Actinopterygii</taxon>
        <taxon>Neopterygii</taxon>
        <taxon>Teleostei</taxon>
        <taxon>Anguilliformes</taxon>
        <taxon>Anguillidae</taxon>
        <taxon>Anguilla</taxon>
    </lineage>
</organism>